<accession>A0A3M6UFH6</accession>
<keyword evidence="5" id="KW-1185">Reference proteome</keyword>
<dbReference type="PANTHER" id="PTHR34615:SF1">
    <property type="entry name" value="PX DOMAIN-CONTAINING PROTEIN"/>
    <property type="match status" value="1"/>
</dbReference>
<protein>
    <recommendedName>
        <fullName evidence="3">DDE Tnp4 domain-containing protein</fullName>
    </recommendedName>
</protein>
<dbReference type="Proteomes" id="UP000275408">
    <property type="component" value="Unassembled WGS sequence"/>
</dbReference>
<dbReference type="InterPro" id="IPR027806">
    <property type="entry name" value="HARBI1_dom"/>
</dbReference>
<evidence type="ECO:0000259" key="3">
    <source>
        <dbReference type="Pfam" id="PF13359"/>
    </source>
</evidence>
<evidence type="ECO:0000313" key="4">
    <source>
        <dbReference type="EMBL" id="RMX52440.1"/>
    </source>
</evidence>
<feature type="domain" description="DDE Tnp4" evidence="3">
    <location>
        <begin position="137"/>
        <end position="241"/>
    </location>
</feature>
<dbReference type="AlphaFoldDB" id="A0A3M6UFH6"/>
<comment type="caution">
    <text evidence="4">The sequence shown here is derived from an EMBL/GenBank/DDBJ whole genome shotgun (WGS) entry which is preliminary data.</text>
</comment>
<organism evidence="4 5">
    <name type="scientific">Pocillopora damicornis</name>
    <name type="common">Cauliflower coral</name>
    <name type="synonym">Millepora damicornis</name>
    <dbReference type="NCBI Taxonomy" id="46731"/>
    <lineage>
        <taxon>Eukaryota</taxon>
        <taxon>Metazoa</taxon>
        <taxon>Cnidaria</taxon>
        <taxon>Anthozoa</taxon>
        <taxon>Hexacorallia</taxon>
        <taxon>Scleractinia</taxon>
        <taxon>Astrocoeniina</taxon>
        <taxon>Pocilloporidae</taxon>
        <taxon>Pocillopora</taxon>
    </lineage>
</organism>
<name>A0A3M6UFH6_POCDA</name>
<sequence>MAAAARKNFDGIVDVMLWQDSSDDSSSSEDDLDELLLEFMFPQQNDANYPRINLQDIPDIQCEAMFRFPKGDMERLRDTLQLPANYICSQGTIATGMEALMILLRRLAYPNRWSDLVPVFGRTVSELSLIFNKSVQALNGMIAHMFVPIEGRRHDAFMLWVSGLSAKLRRFVQPNGEPYVIYGDPAYGITQNIIAPFRQAHLTDDEQEFNTRMSRVRTSVEWGFGKICQNFAYLDFKKNLKILLQPVAHLTDDEQEFNMRMSRVQTSVEWSFGKICQNFAYLDFKKNLKILLQPVAATPGNLPIQPLTIEDKLCLKGVNKVKQKYEYEAEVRAYASRATKDKMIYFFNCSRSMENKSFLSSASSSSSSIFLTSSSLSFSFAFSLYFSDSISIADFLLDLATFFLVPAEINYKRKKRKSV</sequence>
<dbReference type="OrthoDB" id="5956446at2759"/>
<evidence type="ECO:0000256" key="2">
    <source>
        <dbReference type="ARBA" id="ARBA00022723"/>
    </source>
</evidence>
<dbReference type="EMBL" id="RCHS01001639">
    <property type="protein sequence ID" value="RMX52440.1"/>
    <property type="molecule type" value="Genomic_DNA"/>
</dbReference>
<evidence type="ECO:0000256" key="1">
    <source>
        <dbReference type="ARBA" id="ARBA00001968"/>
    </source>
</evidence>
<comment type="cofactor">
    <cofactor evidence="1">
        <name>a divalent metal cation</name>
        <dbReference type="ChEBI" id="CHEBI:60240"/>
    </cofactor>
</comment>
<reference evidence="4 5" key="1">
    <citation type="journal article" date="2018" name="Sci. Rep.">
        <title>Comparative analysis of the Pocillopora damicornis genome highlights role of immune system in coral evolution.</title>
        <authorList>
            <person name="Cunning R."/>
            <person name="Bay R.A."/>
            <person name="Gillette P."/>
            <person name="Baker A.C."/>
            <person name="Traylor-Knowles N."/>
        </authorList>
    </citation>
    <scope>NUCLEOTIDE SEQUENCE [LARGE SCALE GENOMIC DNA]</scope>
    <source>
        <strain evidence="4">RSMAS</strain>
        <tissue evidence="4">Whole animal</tissue>
    </source>
</reference>
<dbReference type="PANTHER" id="PTHR34615">
    <property type="entry name" value="PX DOMAIN-CONTAINING PROTEIN"/>
    <property type="match status" value="1"/>
</dbReference>
<gene>
    <name evidence="4" type="ORF">pdam_00019905</name>
</gene>
<dbReference type="Pfam" id="PF13359">
    <property type="entry name" value="DDE_Tnp_4"/>
    <property type="match status" value="1"/>
</dbReference>
<keyword evidence="2" id="KW-0479">Metal-binding</keyword>
<proteinExistence type="predicted"/>
<evidence type="ECO:0000313" key="5">
    <source>
        <dbReference type="Proteomes" id="UP000275408"/>
    </source>
</evidence>
<feature type="non-terminal residue" evidence="4">
    <location>
        <position position="419"/>
    </location>
</feature>
<dbReference type="GO" id="GO:0046872">
    <property type="term" value="F:metal ion binding"/>
    <property type="evidence" value="ECO:0007669"/>
    <property type="project" value="UniProtKB-KW"/>
</dbReference>